<gene>
    <name evidence="2" type="ORF">EFW17_13150</name>
</gene>
<evidence type="ECO:0000313" key="2">
    <source>
        <dbReference type="EMBL" id="RNL84172.1"/>
    </source>
</evidence>
<dbReference type="AlphaFoldDB" id="A0A3N0E8K3"/>
<reference evidence="2 3" key="1">
    <citation type="submission" date="2018-11" db="EMBL/GenBank/DDBJ databases">
        <title>The genome draft of YIM 96095.</title>
        <authorList>
            <person name="Tang S.-K."/>
            <person name="Chunyu W.-X."/>
            <person name="Feng Y.-Z."/>
        </authorList>
    </citation>
    <scope>NUCLEOTIDE SEQUENCE [LARGE SCALE GENOMIC DNA]</scope>
    <source>
        <strain evidence="2 3">YIM 96095</strain>
    </source>
</reference>
<accession>A0A3N0E8K3</accession>
<evidence type="ECO:0000313" key="3">
    <source>
        <dbReference type="Proteomes" id="UP000269198"/>
    </source>
</evidence>
<dbReference type="OrthoDB" id="9784823at2"/>
<protein>
    <submittedName>
        <fullName evidence="2">Uncharacterized protein</fullName>
    </submittedName>
</protein>
<dbReference type="RefSeq" id="WP_123201665.1">
    <property type="nucleotide sequence ID" value="NZ_RJMB01000012.1"/>
</dbReference>
<proteinExistence type="predicted"/>
<dbReference type="Proteomes" id="UP000269198">
    <property type="component" value="Unassembled WGS sequence"/>
</dbReference>
<name>A0A3N0E8K3_9ACTN</name>
<organism evidence="2 3">
    <name type="scientific">Halostreptopolyspora alba</name>
    <dbReference type="NCBI Taxonomy" id="2487137"/>
    <lineage>
        <taxon>Bacteria</taxon>
        <taxon>Bacillati</taxon>
        <taxon>Actinomycetota</taxon>
        <taxon>Actinomycetes</taxon>
        <taxon>Streptosporangiales</taxon>
        <taxon>Nocardiopsidaceae</taxon>
        <taxon>Halostreptopolyspora</taxon>
    </lineage>
</organism>
<comment type="caution">
    <text evidence="2">The sequence shown here is derived from an EMBL/GenBank/DDBJ whole genome shotgun (WGS) entry which is preliminary data.</text>
</comment>
<sequence length="78" mass="8258">MTDSPATTGGGLLVRASRSPEDIPLPDLPPAEVRRLDALLGEVERRRALLDAQYTELDGILDLTSAGLADGTLTVSRT</sequence>
<keyword evidence="3" id="KW-1185">Reference proteome</keyword>
<feature type="region of interest" description="Disordered" evidence="1">
    <location>
        <begin position="1"/>
        <end position="29"/>
    </location>
</feature>
<dbReference type="EMBL" id="RJMB01000012">
    <property type="protein sequence ID" value="RNL84172.1"/>
    <property type="molecule type" value="Genomic_DNA"/>
</dbReference>
<evidence type="ECO:0000256" key="1">
    <source>
        <dbReference type="SAM" id="MobiDB-lite"/>
    </source>
</evidence>